<dbReference type="PANTHER" id="PTHR45024:SF2">
    <property type="entry name" value="SCP2 DOMAIN-CONTAINING PROTEIN"/>
    <property type="match status" value="1"/>
</dbReference>
<evidence type="ECO:0000256" key="10">
    <source>
        <dbReference type="ARBA" id="ARBA00023239"/>
    </source>
</evidence>
<dbReference type="InterPro" id="IPR029069">
    <property type="entry name" value="HotDog_dom_sf"/>
</dbReference>
<dbReference type="PRINTS" id="PR00081">
    <property type="entry name" value="GDHRDH"/>
</dbReference>
<name>A0A9P9A5M6_9PEZI</name>
<feature type="region of interest" description="Disordered" evidence="11">
    <location>
        <begin position="729"/>
        <end position="755"/>
    </location>
</feature>
<dbReference type="InterPro" id="IPR036291">
    <property type="entry name" value="NAD(P)-bd_dom_sf"/>
</dbReference>
<dbReference type="Pfam" id="PF22622">
    <property type="entry name" value="MFE-2_hydrat-2_N"/>
    <property type="match status" value="1"/>
</dbReference>
<organism evidence="13 14">
    <name type="scientific">Plectosphaerella plurivora</name>
    <dbReference type="NCBI Taxonomy" id="936078"/>
    <lineage>
        <taxon>Eukaryota</taxon>
        <taxon>Fungi</taxon>
        <taxon>Dikarya</taxon>
        <taxon>Ascomycota</taxon>
        <taxon>Pezizomycotina</taxon>
        <taxon>Sordariomycetes</taxon>
        <taxon>Hypocreomycetidae</taxon>
        <taxon>Glomerellales</taxon>
        <taxon>Plectosphaerellaceae</taxon>
        <taxon>Plectosphaerella</taxon>
    </lineage>
</organism>
<accession>A0A9P9A5M6</accession>
<dbReference type="InterPro" id="IPR020904">
    <property type="entry name" value="Sc_DH/Rdtase_CS"/>
</dbReference>
<evidence type="ECO:0000256" key="4">
    <source>
        <dbReference type="ARBA" id="ARBA00022832"/>
    </source>
</evidence>
<keyword evidence="14" id="KW-1185">Reference proteome</keyword>
<evidence type="ECO:0000313" key="14">
    <source>
        <dbReference type="Proteomes" id="UP000770015"/>
    </source>
</evidence>
<evidence type="ECO:0000313" key="13">
    <source>
        <dbReference type="EMBL" id="KAH6676986.1"/>
    </source>
</evidence>
<dbReference type="GO" id="GO:0016491">
    <property type="term" value="F:oxidoreductase activity"/>
    <property type="evidence" value="ECO:0007669"/>
    <property type="project" value="UniProtKB-KW"/>
</dbReference>
<dbReference type="InterPro" id="IPR002539">
    <property type="entry name" value="MaoC-like_dom"/>
</dbReference>
<gene>
    <name evidence="13" type="ORF">F5X68DRAFT_246051</name>
</gene>
<dbReference type="GO" id="GO:0005777">
    <property type="term" value="C:peroxisome"/>
    <property type="evidence" value="ECO:0007669"/>
    <property type="project" value="UniProtKB-SubCell"/>
</dbReference>
<comment type="similarity">
    <text evidence="3">Belongs to the short-chain dehydrogenases/reductases (SDR) family.</text>
</comment>
<keyword evidence="7" id="KW-0443">Lipid metabolism</keyword>
<dbReference type="InterPro" id="IPR054357">
    <property type="entry name" value="MFE-2_N"/>
</dbReference>
<keyword evidence="8" id="KW-0576">Peroxisome</keyword>
<dbReference type="FunFam" id="3.40.50.720:FF:000410">
    <property type="entry name" value="Peroxisomal multifunctional beta-oxidation protein"/>
    <property type="match status" value="1"/>
</dbReference>
<dbReference type="EMBL" id="JAGSXJ010000023">
    <property type="protein sequence ID" value="KAH6676986.1"/>
    <property type="molecule type" value="Genomic_DNA"/>
</dbReference>
<evidence type="ECO:0000256" key="8">
    <source>
        <dbReference type="ARBA" id="ARBA00023140"/>
    </source>
</evidence>
<feature type="domain" description="Ketoreductase" evidence="12">
    <location>
        <begin position="299"/>
        <end position="473"/>
    </location>
</feature>
<proteinExistence type="inferred from homology"/>
<dbReference type="SUPFAM" id="SSF54637">
    <property type="entry name" value="Thioesterase/thiol ester dehydrase-isomerase"/>
    <property type="match status" value="2"/>
</dbReference>
<evidence type="ECO:0000256" key="2">
    <source>
        <dbReference type="ARBA" id="ARBA00005005"/>
    </source>
</evidence>
<evidence type="ECO:0000256" key="6">
    <source>
        <dbReference type="ARBA" id="ARBA00023002"/>
    </source>
</evidence>
<keyword evidence="10" id="KW-0456">Lyase</keyword>
<evidence type="ECO:0000256" key="5">
    <source>
        <dbReference type="ARBA" id="ARBA00022857"/>
    </source>
</evidence>
<dbReference type="InterPro" id="IPR002347">
    <property type="entry name" value="SDR_fam"/>
</dbReference>
<dbReference type="SMART" id="SM00822">
    <property type="entry name" value="PKS_KR"/>
    <property type="match status" value="1"/>
</dbReference>
<dbReference type="Gene3D" id="3.10.129.10">
    <property type="entry name" value="Hotdog Thioesterase"/>
    <property type="match status" value="1"/>
</dbReference>
<comment type="subcellular location">
    <subcellularLocation>
        <location evidence="1">Peroxisome</location>
    </subcellularLocation>
</comment>
<comment type="pathway">
    <text evidence="2">Lipid metabolism; fatty acid beta-oxidation.</text>
</comment>
<evidence type="ECO:0000259" key="12">
    <source>
        <dbReference type="SMART" id="SM00822"/>
    </source>
</evidence>
<evidence type="ECO:0000256" key="1">
    <source>
        <dbReference type="ARBA" id="ARBA00004275"/>
    </source>
</evidence>
<dbReference type="Proteomes" id="UP000770015">
    <property type="component" value="Unassembled WGS sequence"/>
</dbReference>
<dbReference type="InterPro" id="IPR051687">
    <property type="entry name" value="Peroxisomal_Beta-Oxidation"/>
</dbReference>
<keyword evidence="9" id="KW-0413">Isomerase</keyword>
<evidence type="ECO:0000256" key="7">
    <source>
        <dbReference type="ARBA" id="ARBA00023098"/>
    </source>
</evidence>
<dbReference type="GO" id="GO:0006631">
    <property type="term" value="P:fatty acid metabolic process"/>
    <property type="evidence" value="ECO:0007669"/>
    <property type="project" value="UniProtKB-KW"/>
</dbReference>
<evidence type="ECO:0000256" key="9">
    <source>
        <dbReference type="ARBA" id="ARBA00023235"/>
    </source>
</evidence>
<protein>
    <submittedName>
        <fullName evidence="13">Peroxisomal hydratase-dehydrogenase-epimerase</fullName>
    </submittedName>
</protein>
<dbReference type="PRINTS" id="PR00080">
    <property type="entry name" value="SDRFAMILY"/>
</dbReference>
<evidence type="ECO:0000256" key="3">
    <source>
        <dbReference type="ARBA" id="ARBA00006484"/>
    </source>
</evidence>
<keyword evidence="6" id="KW-0560">Oxidoreductase</keyword>
<dbReference type="PANTHER" id="PTHR45024">
    <property type="entry name" value="DEHYDROGENASES, SHORT CHAIN"/>
    <property type="match status" value="1"/>
</dbReference>
<dbReference type="GO" id="GO:0004300">
    <property type="term" value="F:enoyl-CoA hydratase activity"/>
    <property type="evidence" value="ECO:0007669"/>
    <property type="project" value="UniProtKB-ARBA"/>
</dbReference>
<dbReference type="Pfam" id="PF00106">
    <property type="entry name" value="adh_short"/>
    <property type="match status" value="2"/>
</dbReference>
<keyword evidence="4" id="KW-0276">Fatty acid metabolism</keyword>
<sequence>MAARDFEGKVAVVTGADKGLGRACAELLGSRGASVVLNGDARDAKTLEEVANAIKKAGGKAAINTNTVLEGSKIIDAAVAAFGAVHILVNAAEFAAQSKTFDQITDAEWSAVTQSYIKGNYSTTNAAWKLFRNQSFGRIVNVSSVAGVHGSAGQAAYAASKHSQIGYSYTLAKEGAKKNVFANVLIQLDDPTSNAPVDLAESASLIAYLVHDRNTKINGNCYQIGNGQVAKLRWQRSSGLLLRADDSLTPAVLLNQWQKATSFDKHDYASGPRDFLELVKEGQKLPRNADVTPISFKGRAVLVTGAGSGLGRAYALHFASLGASVMVNDISDPSSVVEEIRKAGGTAASVIASAEEGEKNVGATVKAFGRIDVVVNNAGILRDKSFQNMSESMWDQVLFVHLGGTYKNIRAAWPHFVRQGYGRVVNTTSVTGIYGQFGQANYAAAKSAIIGLTRALALEGARHNILVNVIAPNAGTAMTKTILSDEVSALFLPSHVAPIVSALSSHTTPANITGGVYETGSGWVGQTRWEVQQGSGSLKALTSIDDVAATLAKLDSSPKSYPTTVADNLALFQQGQPKVNAPETVKANIREAQNATLQASTFTYTQRDLILYALSVGASHTDLPLVFEGSKNFTPLPVFGLIPFFNAKTHYNMEDIMTKFDPRLLLHVDQFLDIRAPIPLSGTLSTYPKLVQVVDKGNSVLVVQGFTTVDENKREIFYNETTVLVRGGGGFGGDKQLRDRGPATSNNTPPSRAPDHVVEEKTAVGQAALYRLNGDLNPLHIDPEFSAKGGFKTPILHGLCSLGVAGKHVFQKYGSYKDLRGKFTSPVLPGQTLRTEMWLEKGRVFFQVVVVETGKKAISGAAVTLDTLNTARL</sequence>
<keyword evidence="5" id="KW-0521">NADP</keyword>
<dbReference type="GO" id="GO:0016853">
    <property type="term" value="F:isomerase activity"/>
    <property type="evidence" value="ECO:0007669"/>
    <property type="project" value="UniProtKB-KW"/>
</dbReference>
<evidence type="ECO:0000256" key="11">
    <source>
        <dbReference type="SAM" id="MobiDB-lite"/>
    </source>
</evidence>
<comment type="caution">
    <text evidence="13">The sequence shown here is derived from an EMBL/GenBank/DDBJ whole genome shotgun (WGS) entry which is preliminary data.</text>
</comment>
<dbReference type="InterPro" id="IPR057326">
    <property type="entry name" value="KR_dom"/>
</dbReference>
<dbReference type="OrthoDB" id="3592703at2759"/>
<dbReference type="Gene3D" id="3.40.50.720">
    <property type="entry name" value="NAD(P)-binding Rossmann-like Domain"/>
    <property type="match status" value="2"/>
</dbReference>
<dbReference type="CDD" id="cd03448">
    <property type="entry name" value="HDE_HSD"/>
    <property type="match status" value="1"/>
</dbReference>
<dbReference type="AlphaFoldDB" id="A0A9P9A5M6"/>
<reference evidence="13" key="1">
    <citation type="journal article" date="2021" name="Nat. Commun.">
        <title>Genetic determinants of endophytism in the Arabidopsis root mycobiome.</title>
        <authorList>
            <person name="Mesny F."/>
            <person name="Miyauchi S."/>
            <person name="Thiergart T."/>
            <person name="Pickel B."/>
            <person name="Atanasova L."/>
            <person name="Karlsson M."/>
            <person name="Huettel B."/>
            <person name="Barry K.W."/>
            <person name="Haridas S."/>
            <person name="Chen C."/>
            <person name="Bauer D."/>
            <person name="Andreopoulos W."/>
            <person name="Pangilinan J."/>
            <person name="LaButti K."/>
            <person name="Riley R."/>
            <person name="Lipzen A."/>
            <person name="Clum A."/>
            <person name="Drula E."/>
            <person name="Henrissat B."/>
            <person name="Kohler A."/>
            <person name="Grigoriev I.V."/>
            <person name="Martin F.M."/>
            <person name="Hacquard S."/>
        </authorList>
    </citation>
    <scope>NUCLEOTIDE SEQUENCE</scope>
    <source>
        <strain evidence="13">MPI-SDFR-AT-0117</strain>
    </source>
</reference>
<dbReference type="SUPFAM" id="SSF51735">
    <property type="entry name" value="NAD(P)-binding Rossmann-fold domains"/>
    <property type="match status" value="2"/>
</dbReference>
<dbReference type="PROSITE" id="PS00061">
    <property type="entry name" value="ADH_SHORT"/>
    <property type="match status" value="1"/>
</dbReference>
<dbReference type="Pfam" id="PF01575">
    <property type="entry name" value="MaoC_dehydratas"/>
    <property type="match status" value="1"/>
</dbReference>